<dbReference type="InterPro" id="IPR014748">
    <property type="entry name" value="Enoyl-CoA_hydra_C"/>
</dbReference>
<evidence type="ECO:0000256" key="1">
    <source>
        <dbReference type="ARBA" id="ARBA00004275"/>
    </source>
</evidence>
<evidence type="ECO:0000256" key="8">
    <source>
        <dbReference type="ARBA" id="ARBA00023235"/>
    </source>
</evidence>
<keyword evidence="14" id="KW-1185">Reference proteome</keyword>
<dbReference type="PANTHER" id="PTHR43149">
    <property type="entry name" value="ENOYL-COA HYDRATASE"/>
    <property type="match status" value="1"/>
</dbReference>
<evidence type="ECO:0000256" key="4">
    <source>
        <dbReference type="ARBA" id="ARBA00022832"/>
    </source>
</evidence>
<comment type="caution">
    <text evidence="13">The sequence shown here is derived from an EMBL/GenBank/DDBJ whole genome shotgun (WGS) entry which is preliminary data.</text>
</comment>
<evidence type="ECO:0000256" key="6">
    <source>
        <dbReference type="ARBA" id="ARBA00023098"/>
    </source>
</evidence>
<evidence type="ECO:0000256" key="11">
    <source>
        <dbReference type="ARBA" id="ARBA00055786"/>
    </source>
</evidence>
<evidence type="ECO:0000256" key="5">
    <source>
        <dbReference type="ARBA" id="ARBA00022990"/>
    </source>
</evidence>
<dbReference type="FunFam" id="3.90.226.10:FF:000024">
    <property type="entry name" value="Delta3,5-delta2,4-dienoyl-CoA isomerase"/>
    <property type="match status" value="1"/>
</dbReference>
<gene>
    <name evidence="13" type="ORF">R5R35_008663</name>
</gene>
<keyword evidence="6" id="KW-0443">Lipid metabolism</keyword>
<dbReference type="EMBL" id="JAZDUA010000442">
    <property type="protein sequence ID" value="KAK7792569.1"/>
    <property type="molecule type" value="Genomic_DNA"/>
</dbReference>
<keyword evidence="8" id="KW-0413">Isomerase</keyword>
<dbReference type="GO" id="GO:0006631">
    <property type="term" value="P:fatty acid metabolic process"/>
    <property type="evidence" value="ECO:0007669"/>
    <property type="project" value="UniProtKB-KW"/>
</dbReference>
<evidence type="ECO:0000256" key="2">
    <source>
        <dbReference type="ARBA" id="ARBA00005005"/>
    </source>
</evidence>
<accession>A0AAN9VCK7</accession>
<dbReference type="Pfam" id="PF00378">
    <property type="entry name" value="ECH_1"/>
    <property type="match status" value="1"/>
</dbReference>
<protein>
    <recommendedName>
        <fullName evidence="12">Delta(3,5)-Delta(2,4)-dienoyl-CoA isomerase, mitochondrial</fullName>
    </recommendedName>
</protein>
<evidence type="ECO:0000256" key="9">
    <source>
        <dbReference type="ARBA" id="ARBA00051408"/>
    </source>
</evidence>
<comment type="catalytic activity">
    <reaction evidence="10">
        <text>(3E,5Z,8Z,11Z,14Z)-eicosapentaenoyl-CoA = (2E,4E,8Z,11Z,14Z)-eicosapentaenoyl-CoA</text>
        <dbReference type="Rhea" id="RHEA:45224"/>
        <dbReference type="ChEBI" id="CHEBI:85090"/>
        <dbReference type="ChEBI" id="CHEBI:85091"/>
    </reaction>
</comment>
<evidence type="ECO:0000256" key="3">
    <source>
        <dbReference type="ARBA" id="ARBA00005254"/>
    </source>
</evidence>
<dbReference type="SUPFAM" id="SSF52096">
    <property type="entry name" value="ClpP/crotonase"/>
    <property type="match status" value="1"/>
</dbReference>
<keyword evidence="7" id="KW-0576">Peroxisome</keyword>
<dbReference type="GO" id="GO:0005739">
    <property type="term" value="C:mitochondrion"/>
    <property type="evidence" value="ECO:0007669"/>
    <property type="project" value="TreeGrafter"/>
</dbReference>
<sequence>MTINIVSRVSVDTVLVLDSDQALMSLQSKDFVAMYSNSADIPKFETLAVSVPKQFVYHVQLNRPDKLNAMNRKMWLEVGECFQKLGDNADCRAIVLSAAGRLFTAGIDLKDFAKMGPQLAEIDDVARRCRMLEKTIQLYQDSISSLEKCPKPVICAVHDACIGAGVNLITAADIRWCTNNAWFQVREVAIGMAADVGVLQRLPKVVGNDSLVRELAFTGRKFVADEAKEFGMVSKVFETKESMVEKAVELAEEISGLSPVAVQLTKRNLVYSRDHSVQEGLDHIRIWNQTMLQSEDFLNATMAQATKSPPPTFSKL</sequence>
<dbReference type="CDD" id="cd06558">
    <property type="entry name" value="crotonase-like"/>
    <property type="match status" value="1"/>
</dbReference>
<dbReference type="GO" id="GO:0005777">
    <property type="term" value="C:peroxisome"/>
    <property type="evidence" value="ECO:0007669"/>
    <property type="project" value="UniProtKB-SubCell"/>
</dbReference>
<comment type="similarity">
    <text evidence="3">Belongs to the enoyl-CoA hydratase/isomerase family.</text>
</comment>
<keyword evidence="5" id="KW-0007">Acetylation</keyword>
<dbReference type="InterPro" id="IPR001753">
    <property type="entry name" value="Enoyl-CoA_hydra/iso"/>
</dbReference>
<evidence type="ECO:0000313" key="14">
    <source>
        <dbReference type="Proteomes" id="UP001378592"/>
    </source>
</evidence>
<dbReference type="InterPro" id="IPR045002">
    <property type="entry name" value="Ech1-like"/>
</dbReference>
<dbReference type="FunFam" id="1.10.12.10:FF:000004">
    <property type="entry name" value="Delta3,5-delta2,4-dienoyl-CoA isomerase"/>
    <property type="match status" value="1"/>
</dbReference>
<dbReference type="PANTHER" id="PTHR43149:SF1">
    <property type="entry name" value="DELTA(3,5)-DELTA(2,4)-DIENOYL-COA ISOMERASE, MITOCHONDRIAL"/>
    <property type="match status" value="1"/>
</dbReference>
<dbReference type="AlphaFoldDB" id="A0AAN9VCK7"/>
<comment type="pathway">
    <text evidence="2">Lipid metabolism; fatty acid beta-oxidation.</text>
</comment>
<proteinExistence type="inferred from homology"/>
<dbReference type="Gene3D" id="3.90.226.10">
    <property type="entry name" value="2-enoyl-CoA Hydratase, Chain A, domain 1"/>
    <property type="match status" value="1"/>
</dbReference>
<dbReference type="Proteomes" id="UP001378592">
    <property type="component" value="Unassembled WGS sequence"/>
</dbReference>
<evidence type="ECO:0000313" key="13">
    <source>
        <dbReference type="EMBL" id="KAK7792569.1"/>
    </source>
</evidence>
<evidence type="ECO:0000256" key="12">
    <source>
        <dbReference type="ARBA" id="ARBA00071021"/>
    </source>
</evidence>
<dbReference type="Gene3D" id="1.10.12.10">
    <property type="entry name" value="Lyase 2-enoyl-coa Hydratase, Chain A, domain 2"/>
    <property type="match status" value="1"/>
</dbReference>
<comment type="catalytic activity">
    <reaction evidence="9">
        <text>(3E,5Z)-octadienoyl-CoA = (2E,4E)-octadienoyl-CoA</text>
        <dbReference type="Rhea" id="RHEA:45244"/>
        <dbReference type="ChEBI" id="CHEBI:62243"/>
        <dbReference type="ChEBI" id="CHEBI:85108"/>
    </reaction>
</comment>
<comment type="function">
    <text evidence="11">Isomerization of 3-trans,5-cis-dienoyl-CoA to 2-trans,4-trans-dienoyl-CoA.</text>
</comment>
<keyword evidence="4" id="KW-0276">Fatty acid metabolism</keyword>
<comment type="subcellular location">
    <subcellularLocation>
        <location evidence="1">Peroxisome</location>
    </subcellularLocation>
</comment>
<name>A0AAN9VCK7_9ORTH</name>
<evidence type="ECO:0000256" key="7">
    <source>
        <dbReference type="ARBA" id="ARBA00023140"/>
    </source>
</evidence>
<evidence type="ECO:0000256" key="10">
    <source>
        <dbReference type="ARBA" id="ARBA00052809"/>
    </source>
</evidence>
<dbReference type="InterPro" id="IPR029045">
    <property type="entry name" value="ClpP/crotonase-like_dom_sf"/>
</dbReference>
<reference evidence="13 14" key="1">
    <citation type="submission" date="2024-03" db="EMBL/GenBank/DDBJ databases">
        <title>The genome assembly and annotation of the cricket Gryllus longicercus Weissman &amp; Gray.</title>
        <authorList>
            <person name="Szrajer S."/>
            <person name="Gray D."/>
            <person name="Ylla G."/>
        </authorList>
    </citation>
    <scope>NUCLEOTIDE SEQUENCE [LARGE SCALE GENOMIC DNA]</scope>
    <source>
        <strain evidence="13">DAG 2021-001</strain>
        <tissue evidence="13">Whole body minus gut</tissue>
    </source>
</reference>
<dbReference type="GO" id="GO:0051750">
    <property type="term" value="F:delta(3,5)-delta(2,4)-dienoyl-CoA isomerase activity"/>
    <property type="evidence" value="ECO:0007669"/>
    <property type="project" value="TreeGrafter"/>
</dbReference>
<organism evidence="13 14">
    <name type="scientific">Gryllus longicercus</name>
    <dbReference type="NCBI Taxonomy" id="2509291"/>
    <lineage>
        <taxon>Eukaryota</taxon>
        <taxon>Metazoa</taxon>
        <taxon>Ecdysozoa</taxon>
        <taxon>Arthropoda</taxon>
        <taxon>Hexapoda</taxon>
        <taxon>Insecta</taxon>
        <taxon>Pterygota</taxon>
        <taxon>Neoptera</taxon>
        <taxon>Polyneoptera</taxon>
        <taxon>Orthoptera</taxon>
        <taxon>Ensifera</taxon>
        <taxon>Gryllidea</taxon>
        <taxon>Grylloidea</taxon>
        <taxon>Gryllidae</taxon>
        <taxon>Gryllinae</taxon>
        <taxon>Gryllus</taxon>
    </lineage>
</organism>